<reference evidence="1" key="1">
    <citation type="journal article" date="2017" name="Appl. Environ. Microbiol.">
        <title>Molecular characterization of an Endozoicomonas-like organism causing infection in king scallop Pecten maximus L.</title>
        <authorList>
            <person name="Cano I."/>
            <person name="van Aerle R."/>
            <person name="Ross S."/>
            <person name="Verner-Jeffreys D.W."/>
            <person name="Paley R.K."/>
            <person name="Rimmer G."/>
            <person name="Ryder D."/>
            <person name="Hooper P."/>
            <person name="Stone D."/>
            <person name="Feist S.W."/>
        </authorList>
    </citation>
    <scope>NUCLEOTIDE SEQUENCE</scope>
</reference>
<dbReference type="EMBL" id="NSIT01000011">
    <property type="protein sequence ID" value="PJE80609.1"/>
    <property type="molecule type" value="Genomic_DNA"/>
</dbReference>
<comment type="caution">
    <text evidence="1">The sequence shown here is derived from an EMBL/GenBank/DDBJ whole genome shotgun (WGS) entry which is preliminary data.</text>
</comment>
<protein>
    <submittedName>
        <fullName evidence="1">Uncharacterized protein</fullName>
    </submittedName>
</protein>
<accession>A0A2H9TBP3</accession>
<evidence type="ECO:0000313" key="1">
    <source>
        <dbReference type="EMBL" id="PJE80609.1"/>
    </source>
</evidence>
<gene>
    <name evidence="1" type="ORF">CI610_00391</name>
</gene>
<name>A0A2H9TBP3_9ZZZZ</name>
<proteinExistence type="predicted"/>
<organism evidence="1">
    <name type="scientific">invertebrate metagenome</name>
    <dbReference type="NCBI Taxonomy" id="1711999"/>
    <lineage>
        <taxon>unclassified sequences</taxon>
        <taxon>metagenomes</taxon>
        <taxon>organismal metagenomes</taxon>
    </lineage>
</organism>
<dbReference type="AlphaFoldDB" id="A0A2H9TBP3"/>
<sequence>MGLLDSSEIVFISTESFLLYVQILMERWEPFVFESFYRWGMNELENGQLYNIHVSFMNYVVAALDQLYEMGDVRGIDILQSLIDNCETPRVITMIKQTSFLYEQFQKKICINHCWDIMESSRFSMGIASLRVLHDHDYCIGNIADDYFRKRMYEM</sequence>